<dbReference type="EMBL" id="FOVH01000011">
    <property type="protein sequence ID" value="SFP01077.1"/>
    <property type="molecule type" value="Genomic_DNA"/>
</dbReference>
<dbReference type="AlphaFoldDB" id="A0A1I5LVB2"/>
<reference evidence="2 3" key="1">
    <citation type="submission" date="2016-10" db="EMBL/GenBank/DDBJ databases">
        <authorList>
            <person name="de Groot N.N."/>
        </authorList>
    </citation>
    <scope>NUCLEOTIDE SEQUENCE [LARGE SCALE GENOMIC DNA]</scope>
    <source>
        <strain evidence="2 3">DSM 43067</strain>
    </source>
</reference>
<keyword evidence="3" id="KW-1185">Reference proteome</keyword>
<organism evidence="2 3">
    <name type="scientific">Actinomadura madurae</name>
    <dbReference type="NCBI Taxonomy" id="1993"/>
    <lineage>
        <taxon>Bacteria</taxon>
        <taxon>Bacillati</taxon>
        <taxon>Actinomycetota</taxon>
        <taxon>Actinomycetes</taxon>
        <taxon>Streptosporangiales</taxon>
        <taxon>Thermomonosporaceae</taxon>
        <taxon>Actinomadura</taxon>
    </lineage>
</organism>
<proteinExistence type="predicted"/>
<evidence type="ECO:0000313" key="3">
    <source>
        <dbReference type="Proteomes" id="UP000183413"/>
    </source>
</evidence>
<evidence type="ECO:0000313" key="2">
    <source>
        <dbReference type="EMBL" id="SFP01077.1"/>
    </source>
</evidence>
<dbReference type="RefSeq" id="WP_218163782.1">
    <property type="nucleotide sequence ID" value="NZ_FOVH01000011.1"/>
</dbReference>
<dbReference type="InterPro" id="IPR049244">
    <property type="entry name" value="DUF6879"/>
</dbReference>
<feature type="domain" description="DUF6879" evidence="1">
    <location>
        <begin position="10"/>
        <end position="172"/>
    </location>
</feature>
<dbReference type="STRING" id="1993.SAMN04489713_11135"/>
<protein>
    <recommendedName>
        <fullName evidence="1">DUF6879 domain-containing protein</fullName>
    </recommendedName>
</protein>
<gene>
    <name evidence="2" type="ORF">SAMN04489713_11135</name>
</gene>
<dbReference type="Pfam" id="PF21806">
    <property type="entry name" value="DUF6879"/>
    <property type="match status" value="1"/>
</dbReference>
<accession>A0A1I5LVB2</accession>
<dbReference type="Proteomes" id="UP000183413">
    <property type="component" value="Unassembled WGS sequence"/>
</dbReference>
<sequence length="176" mass="20347">MEKLPVPTDDDFAELFASAAGGLAHLELRDLYAVNYEDERWRWWVDNGRPDRMPREIHPWWDLTATTARRVTMRRARVYSVPASDYIRFEAAGAWQNVDAGEAVRWVSRDLVSDLCLPGNDCWLVDETRVMFNLFDGQGRPTGVQVTEDPAVVRRCVEAFEAVWERGIDHDDMRFA</sequence>
<dbReference type="InParanoid" id="A0A1I5LVB2"/>
<evidence type="ECO:0000259" key="1">
    <source>
        <dbReference type="Pfam" id="PF21806"/>
    </source>
</evidence>
<name>A0A1I5LVB2_9ACTN</name>